<keyword evidence="2" id="KW-0862">Zinc</keyword>
<comment type="similarity">
    <text evidence="1">Belongs to the peptidase M32 family.</text>
</comment>
<gene>
    <name evidence="4" type="ORF">SAMN05444972_10242</name>
</gene>
<protein>
    <recommendedName>
        <fullName evidence="1">Metal-dependent carboxypeptidase</fullName>
        <ecNumber evidence="1">3.4.17.19</ecNumber>
    </recommendedName>
</protein>
<feature type="binding site" evidence="2">
    <location>
        <position position="263"/>
    </location>
    <ligand>
        <name>Zn(2+)</name>
        <dbReference type="ChEBI" id="CHEBI:29105"/>
        <note>catalytic</note>
    </ligand>
</feature>
<feature type="active site" description="Proton donor/acceptor" evidence="3">
    <location>
        <position position="264"/>
    </location>
</feature>
<dbReference type="EC" id="3.4.17.19" evidence="1"/>
<organism evidence="4 5">
    <name type="scientific">Marininema halotolerans</name>
    <dbReference type="NCBI Taxonomy" id="1155944"/>
    <lineage>
        <taxon>Bacteria</taxon>
        <taxon>Bacillati</taxon>
        <taxon>Bacillota</taxon>
        <taxon>Bacilli</taxon>
        <taxon>Bacillales</taxon>
        <taxon>Thermoactinomycetaceae</taxon>
        <taxon>Marininema</taxon>
    </lineage>
</organism>
<proteinExistence type="inferred from homology"/>
<dbReference type="RefSeq" id="WP_425435290.1">
    <property type="nucleotide sequence ID" value="NZ_FPAA01000002.1"/>
</dbReference>
<keyword evidence="5" id="KW-1185">Reference proteome</keyword>
<feature type="binding site" evidence="2">
    <location>
        <position position="293"/>
    </location>
    <ligand>
        <name>Zn(2+)</name>
        <dbReference type="ChEBI" id="CHEBI:29105"/>
        <note>catalytic</note>
    </ligand>
</feature>
<dbReference type="EMBL" id="FPAA01000002">
    <property type="protein sequence ID" value="SFS41950.1"/>
    <property type="molecule type" value="Genomic_DNA"/>
</dbReference>
<accession>A0A1I6PPA7</accession>
<evidence type="ECO:0000313" key="4">
    <source>
        <dbReference type="EMBL" id="SFS41950.1"/>
    </source>
</evidence>
<dbReference type="AlphaFoldDB" id="A0A1I6PPA7"/>
<keyword evidence="1" id="KW-0645">Protease</keyword>
<dbReference type="PRINTS" id="PR00998">
    <property type="entry name" value="CRBOXYPTASET"/>
</dbReference>
<keyword evidence="1" id="KW-0378">Hydrolase</keyword>
<dbReference type="GO" id="GO:0006508">
    <property type="term" value="P:proteolysis"/>
    <property type="evidence" value="ECO:0007669"/>
    <property type="project" value="UniProtKB-UniRule"/>
</dbReference>
<dbReference type="PANTHER" id="PTHR34217">
    <property type="entry name" value="METAL-DEPENDENT CARBOXYPEPTIDASE"/>
    <property type="match status" value="1"/>
</dbReference>
<dbReference type="SUPFAM" id="SSF55486">
    <property type="entry name" value="Metalloproteases ('zincins'), catalytic domain"/>
    <property type="match status" value="1"/>
</dbReference>
<evidence type="ECO:0000256" key="2">
    <source>
        <dbReference type="PIRSR" id="PIRSR006615-1"/>
    </source>
</evidence>
<dbReference type="GO" id="GO:0046872">
    <property type="term" value="F:metal ion binding"/>
    <property type="evidence" value="ECO:0007669"/>
    <property type="project" value="UniProtKB-KW"/>
</dbReference>
<dbReference type="Gene3D" id="1.10.1370.30">
    <property type="match status" value="1"/>
</dbReference>
<name>A0A1I6PPA7_9BACL</name>
<dbReference type="PANTHER" id="PTHR34217:SF1">
    <property type="entry name" value="CARBOXYPEPTIDASE 1"/>
    <property type="match status" value="1"/>
</dbReference>
<dbReference type="Proteomes" id="UP000198660">
    <property type="component" value="Unassembled WGS sequence"/>
</dbReference>
<dbReference type="Pfam" id="PF02074">
    <property type="entry name" value="Peptidase_M32"/>
    <property type="match status" value="1"/>
</dbReference>
<evidence type="ECO:0000256" key="1">
    <source>
        <dbReference type="PIRNR" id="PIRNR006615"/>
    </source>
</evidence>
<dbReference type="CDD" id="cd06460">
    <property type="entry name" value="M32_Taq"/>
    <property type="match status" value="1"/>
</dbReference>
<comment type="cofactor">
    <cofactor evidence="2">
        <name>Zn(2+)</name>
        <dbReference type="ChEBI" id="CHEBI:29105"/>
    </cofactor>
    <text evidence="2">Binds 1 zinc ion per subunit.</text>
</comment>
<evidence type="ECO:0000313" key="5">
    <source>
        <dbReference type="Proteomes" id="UP000198660"/>
    </source>
</evidence>
<keyword evidence="1" id="KW-0482">Metalloprotease</keyword>
<comment type="catalytic activity">
    <reaction evidence="1">
        <text>Release of a C-terminal amino acid with broad specificity, except for -Pro.</text>
        <dbReference type="EC" id="3.4.17.19"/>
    </reaction>
</comment>
<dbReference type="GO" id="GO:0004181">
    <property type="term" value="F:metallocarboxypeptidase activity"/>
    <property type="evidence" value="ECO:0007669"/>
    <property type="project" value="UniProtKB-UniRule"/>
</dbReference>
<reference evidence="5" key="1">
    <citation type="submission" date="2016-10" db="EMBL/GenBank/DDBJ databases">
        <authorList>
            <person name="Varghese N."/>
            <person name="Submissions S."/>
        </authorList>
    </citation>
    <scope>NUCLEOTIDE SEQUENCE [LARGE SCALE GENOMIC DNA]</scope>
    <source>
        <strain evidence="5">DSM 45789</strain>
    </source>
</reference>
<feature type="binding site" evidence="2">
    <location>
        <position position="267"/>
    </location>
    <ligand>
        <name>Zn(2+)</name>
        <dbReference type="ChEBI" id="CHEBI:29105"/>
        <note>catalytic</note>
    </ligand>
</feature>
<keyword evidence="1 4" id="KW-0121">Carboxypeptidase</keyword>
<dbReference type="PROSITE" id="PS52034">
    <property type="entry name" value="PEPTIDASE_M32"/>
    <property type="match status" value="1"/>
</dbReference>
<comment type="function">
    <text evidence="1">Broad specificity carboxypetidase that releases amino acids sequentially from the C-terminus, including neutral, aromatic, polar and basic residues.</text>
</comment>
<evidence type="ECO:0000256" key="3">
    <source>
        <dbReference type="PIRSR" id="PIRSR006615-2"/>
    </source>
</evidence>
<sequence>MQDKLNELKRHLSEAYDLWNIGALLNWDQSTFMPKNGAAARGRQLGLMGKITHEKRTDPKIGRLLDELSSYEKSLPADSFDASLIRVARRQYEKDLRVPASFMAKMMSHFTDTYHAWVEARPANDFSKVQNHLEKTLDFSRQYAEFFPHDHIADPLIDESDEGMTVATVRPLFADLRNQLVPLVKKVAEQGAIDDSCVMKHFPEKDQWEFGLQVIKQMGYDFDRGRLDKTHHPFMTKFSLGDVRITTRVKENNLTEALFSTIHETGHALYEQGISMDFEGTPLAEGASSGVHESQSRLWENLVGRSYGFWEHYYPKLQATFKEQLGNVPLDSFYRAINKVEPSLIRTDADELTYNLHVMIRFDLELDLLEGKLAVKDLPEAWRARYKSDLGVFDPRDENGVLQDVHWYAGYIGGAFQGYTLGNILSAQFYDAALRANPSIPNQIRNGEFGSLHGWLKENLYQYGSQYSPSDLIQKASGSPLTVKPYIAYLQEKFGNLYRV</sequence>
<dbReference type="InterPro" id="IPR001333">
    <property type="entry name" value="Peptidase_M32_Taq"/>
</dbReference>
<keyword evidence="1 2" id="KW-0479">Metal-binding</keyword>
<dbReference type="PIRSF" id="PIRSF006615">
    <property type="entry name" value="Zn_crbxpep_Taq"/>
    <property type="match status" value="1"/>
</dbReference>